<evidence type="ECO:0000313" key="2">
    <source>
        <dbReference type="Proteomes" id="UP001280121"/>
    </source>
</evidence>
<keyword evidence="2" id="KW-1185">Reference proteome</keyword>
<reference evidence="1" key="1">
    <citation type="journal article" date="2023" name="Plant J.">
        <title>Genome sequences and population genomics provide insights into the demographic history, inbreeding, and mutation load of two 'living fossil' tree species of Dipteronia.</title>
        <authorList>
            <person name="Feng Y."/>
            <person name="Comes H.P."/>
            <person name="Chen J."/>
            <person name="Zhu S."/>
            <person name="Lu R."/>
            <person name="Zhang X."/>
            <person name="Li P."/>
            <person name="Qiu J."/>
            <person name="Olsen K.M."/>
            <person name="Qiu Y."/>
        </authorList>
    </citation>
    <scope>NUCLEOTIDE SEQUENCE</scope>
    <source>
        <strain evidence="1">KIB01</strain>
    </source>
</reference>
<gene>
    <name evidence="1" type="ORF">Ddye_013438</name>
</gene>
<dbReference type="SUPFAM" id="SSF102405">
    <property type="entry name" value="MCP/YpsA-like"/>
    <property type="match status" value="1"/>
</dbReference>
<dbReference type="PANTHER" id="PTHR31223">
    <property type="entry name" value="LOG FAMILY PROTEIN YJL055W"/>
    <property type="match status" value="1"/>
</dbReference>
<dbReference type="GO" id="GO:0016799">
    <property type="term" value="F:hydrolase activity, hydrolyzing N-glycosyl compounds"/>
    <property type="evidence" value="ECO:0007669"/>
    <property type="project" value="TreeGrafter"/>
</dbReference>
<dbReference type="Proteomes" id="UP001280121">
    <property type="component" value="Unassembled WGS sequence"/>
</dbReference>
<evidence type="ECO:0000313" key="1">
    <source>
        <dbReference type="EMBL" id="KAK2653582.1"/>
    </source>
</evidence>
<name>A0AAD9X6F4_9ROSI</name>
<dbReference type="Pfam" id="PF18306">
    <property type="entry name" value="LDcluster4"/>
    <property type="match status" value="1"/>
</dbReference>
<dbReference type="GO" id="GO:0005634">
    <property type="term" value="C:nucleus"/>
    <property type="evidence" value="ECO:0007669"/>
    <property type="project" value="TreeGrafter"/>
</dbReference>
<dbReference type="Gene3D" id="3.40.50.450">
    <property type="match status" value="1"/>
</dbReference>
<dbReference type="AlphaFoldDB" id="A0AAD9X6F4"/>
<dbReference type="PANTHER" id="PTHR31223:SF70">
    <property type="entry name" value="LOG FAMILY PROTEIN YJL055W"/>
    <property type="match status" value="1"/>
</dbReference>
<accession>A0AAD9X6F4</accession>
<sequence length="95" mass="10264">MVSPSAKRFTNICVFGGTNHGKHREFVEAATHLGKVLTERKIHLVYGGGNLRLMRCVSRAARDGGSQVLGIVPKPMATTNIIGKTNDEELVVSSM</sequence>
<protein>
    <submittedName>
        <fullName evidence="1">Uncharacterized protein</fullName>
    </submittedName>
</protein>
<dbReference type="GO" id="GO:0005829">
    <property type="term" value="C:cytosol"/>
    <property type="evidence" value="ECO:0007669"/>
    <property type="project" value="TreeGrafter"/>
</dbReference>
<organism evidence="1 2">
    <name type="scientific">Dipteronia dyeriana</name>
    <dbReference type="NCBI Taxonomy" id="168575"/>
    <lineage>
        <taxon>Eukaryota</taxon>
        <taxon>Viridiplantae</taxon>
        <taxon>Streptophyta</taxon>
        <taxon>Embryophyta</taxon>
        <taxon>Tracheophyta</taxon>
        <taxon>Spermatophyta</taxon>
        <taxon>Magnoliopsida</taxon>
        <taxon>eudicotyledons</taxon>
        <taxon>Gunneridae</taxon>
        <taxon>Pentapetalae</taxon>
        <taxon>rosids</taxon>
        <taxon>malvids</taxon>
        <taxon>Sapindales</taxon>
        <taxon>Sapindaceae</taxon>
        <taxon>Hippocastanoideae</taxon>
        <taxon>Acereae</taxon>
        <taxon>Dipteronia</taxon>
    </lineage>
</organism>
<comment type="caution">
    <text evidence="1">The sequence shown here is derived from an EMBL/GenBank/DDBJ whole genome shotgun (WGS) entry which is preliminary data.</text>
</comment>
<dbReference type="EMBL" id="JANJYI010000004">
    <property type="protein sequence ID" value="KAK2653582.1"/>
    <property type="molecule type" value="Genomic_DNA"/>
</dbReference>
<proteinExistence type="predicted"/>
<dbReference type="GO" id="GO:0009691">
    <property type="term" value="P:cytokinin biosynthetic process"/>
    <property type="evidence" value="ECO:0007669"/>
    <property type="project" value="TreeGrafter"/>
</dbReference>
<dbReference type="InterPro" id="IPR041164">
    <property type="entry name" value="LDcluster4"/>
</dbReference>